<organism evidence="11 12">
    <name type="scientific">Coptis chinensis</name>
    <dbReference type="NCBI Taxonomy" id="261450"/>
    <lineage>
        <taxon>Eukaryota</taxon>
        <taxon>Viridiplantae</taxon>
        <taxon>Streptophyta</taxon>
        <taxon>Embryophyta</taxon>
        <taxon>Tracheophyta</taxon>
        <taxon>Spermatophyta</taxon>
        <taxon>Magnoliopsida</taxon>
        <taxon>Ranunculales</taxon>
        <taxon>Ranunculaceae</taxon>
        <taxon>Coptidoideae</taxon>
        <taxon>Coptis</taxon>
    </lineage>
</organism>
<protein>
    <recommendedName>
        <fullName evidence="13">BED-type domain-containing protein</fullName>
    </recommendedName>
</protein>
<evidence type="ECO:0000256" key="1">
    <source>
        <dbReference type="ARBA" id="ARBA00022723"/>
    </source>
</evidence>
<evidence type="ECO:0000256" key="7">
    <source>
        <dbReference type="ARBA" id="ARBA00023242"/>
    </source>
</evidence>
<dbReference type="PROSITE" id="PS50808">
    <property type="entry name" value="ZF_BED"/>
    <property type="match status" value="1"/>
</dbReference>
<evidence type="ECO:0000256" key="8">
    <source>
        <dbReference type="PROSITE-ProRule" id="PRU00027"/>
    </source>
</evidence>
<dbReference type="GO" id="GO:0008270">
    <property type="term" value="F:zinc ion binding"/>
    <property type="evidence" value="ECO:0007669"/>
    <property type="project" value="UniProtKB-KW"/>
</dbReference>
<dbReference type="AlphaFoldDB" id="A0A835HQF8"/>
<keyword evidence="12" id="KW-1185">Reference proteome</keyword>
<evidence type="ECO:0000256" key="2">
    <source>
        <dbReference type="ARBA" id="ARBA00022771"/>
    </source>
</evidence>
<evidence type="ECO:0000256" key="3">
    <source>
        <dbReference type="ARBA" id="ARBA00022833"/>
    </source>
</evidence>
<dbReference type="SUPFAM" id="SSF101941">
    <property type="entry name" value="NAC domain"/>
    <property type="match status" value="1"/>
</dbReference>
<keyword evidence="7" id="KW-0539">Nucleus</keyword>
<evidence type="ECO:0000256" key="4">
    <source>
        <dbReference type="ARBA" id="ARBA00023015"/>
    </source>
</evidence>
<keyword evidence="6" id="KW-0804">Transcription</keyword>
<reference evidence="11 12" key="1">
    <citation type="submission" date="2020-10" db="EMBL/GenBank/DDBJ databases">
        <title>The Coptis chinensis genome and diversification of protoberbering-type alkaloids.</title>
        <authorList>
            <person name="Wang B."/>
            <person name="Shu S."/>
            <person name="Song C."/>
            <person name="Liu Y."/>
        </authorList>
    </citation>
    <scope>NUCLEOTIDE SEQUENCE [LARGE SCALE GENOMIC DNA]</scope>
    <source>
        <strain evidence="11">HL-2020</strain>
        <tissue evidence="11">Leaf</tissue>
    </source>
</reference>
<evidence type="ECO:0000313" key="11">
    <source>
        <dbReference type="EMBL" id="KAF9602704.1"/>
    </source>
</evidence>
<dbReference type="EMBL" id="JADFTS010000006">
    <property type="protein sequence ID" value="KAF9602704.1"/>
    <property type="molecule type" value="Genomic_DNA"/>
</dbReference>
<accession>A0A835HQF8</accession>
<dbReference type="PANTHER" id="PTHR46951">
    <property type="entry name" value="BED-TYPE DOMAIN-CONTAINING PROTEIN"/>
    <property type="match status" value="1"/>
</dbReference>
<dbReference type="InterPro" id="IPR036093">
    <property type="entry name" value="NAC_dom_sf"/>
</dbReference>
<keyword evidence="5" id="KW-0238">DNA-binding</keyword>
<dbReference type="GO" id="GO:0006355">
    <property type="term" value="P:regulation of DNA-templated transcription"/>
    <property type="evidence" value="ECO:0007669"/>
    <property type="project" value="InterPro"/>
</dbReference>
<keyword evidence="3" id="KW-0862">Zinc</keyword>
<evidence type="ECO:0000259" key="10">
    <source>
        <dbReference type="PROSITE" id="PS51005"/>
    </source>
</evidence>
<evidence type="ECO:0000256" key="6">
    <source>
        <dbReference type="ARBA" id="ARBA00023163"/>
    </source>
</evidence>
<dbReference type="Pfam" id="PF02892">
    <property type="entry name" value="zf-BED"/>
    <property type="match status" value="1"/>
</dbReference>
<keyword evidence="2 8" id="KW-0863">Zinc-finger</keyword>
<evidence type="ECO:0000313" key="12">
    <source>
        <dbReference type="Proteomes" id="UP000631114"/>
    </source>
</evidence>
<dbReference type="Proteomes" id="UP000631114">
    <property type="component" value="Unassembled WGS sequence"/>
</dbReference>
<proteinExistence type="predicted"/>
<feature type="domain" description="NAC" evidence="10">
    <location>
        <begin position="99"/>
        <end position="238"/>
    </location>
</feature>
<evidence type="ECO:0000256" key="5">
    <source>
        <dbReference type="ARBA" id="ARBA00023125"/>
    </source>
</evidence>
<sequence length="297" mass="34238">MPRKPDIAWKYGKSFDDSKKSQCIYCKKIMKYGGVRRLKKHLAGQGSDAENCKLVPFEVCILMRKLLTDLWNQSYRKYVEKDHRERLSVHPLVPMTGLAPEGTVFTPRDEYCLLFLQSKRDSVPIQSPYIINSPVNIYLTRPDHIFQVGEYFYMYILHLGANMIRRYDEFGGYWRLTKELHSIFDNENQLLGHRTKYLYKNNCLEHKYSMEVWSLFEEGAAPKHKNDTTLLFCRLLQDNWLPSWREQRSRIMAAAAAVAEGGVLAEALEGGRLAAAAAEVAAAQEQGHANLDAARQQ</sequence>
<dbReference type="PANTHER" id="PTHR46951:SF2">
    <property type="entry name" value="BED-TYPE DOMAIN-CONTAINING PROTEIN"/>
    <property type="match status" value="1"/>
</dbReference>
<gene>
    <name evidence="11" type="ORF">IFM89_030592</name>
</gene>
<evidence type="ECO:0008006" key="13">
    <source>
        <dbReference type="Google" id="ProtNLM"/>
    </source>
</evidence>
<comment type="caution">
    <text evidence="11">The sequence shown here is derived from an EMBL/GenBank/DDBJ whole genome shotgun (WGS) entry which is preliminary data.</text>
</comment>
<keyword evidence="4" id="KW-0805">Transcription regulation</keyword>
<dbReference type="GO" id="GO:0003677">
    <property type="term" value="F:DNA binding"/>
    <property type="evidence" value="ECO:0007669"/>
    <property type="project" value="UniProtKB-KW"/>
</dbReference>
<dbReference type="InterPro" id="IPR003441">
    <property type="entry name" value="NAC-dom"/>
</dbReference>
<keyword evidence="1" id="KW-0479">Metal-binding</keyword>
<name>A0A835HQF8_9MAGN</name>
<feature type="domain" description="BED-type" evidence="9">
    <location>
        <begin position="3"/>
        <end position="59"/>
    </location>
</feature>
<evidence type="ECO:0000259" key="9">
    <source>
        <dbReference type="PROSITE" id="PS50808"/>
    </source>
</evidence>
<dbReference type="PROSITE" id="PS51005">
    <property type="entry name" value="NAC"/>
    <property type="match status" value="1"/>
</dbReference>
<dbReference type="InterPro" id="IPR003656">
    <property type="entry name" value="Znf_BED"/>
</dbReference>
<dbReference type="OrthoDB" id="2012664at2759"/>